<evidence type="ECO:0000256" key="5">
    <source>
        <dbReference type="ARBA" id="ARBA00024029"/>
    </source>
</evidence>
<evidence type="ECO:0000256" key="6">
    <source>
        <dbReference type="SAM" id="MobiDB-lite"/>
    </source>
</evidence>
<dbReference type="PANTHER" id="PTHR35005">
    <property type="entry name" value="3-DEHYDRO-SCYLLO-INOSOSE HYDROLASE"/>
    <property type="match status" value="1"/>
</dbReference>
<proteinExistence type="inferred from homology"/>
<accession>A0A0R3L8G5</accession>
<dbReference type="STRING" id="280332.CQ12_26030"/>
<protein>
    <recommendedName>
        <fullName evidence="9">Creatininase</fullName>
    </recommendedName>
</protein>
<sequence>MGSDTDRHFIERMHWDDVARRIGDGAVAILPIGAAAKQHGFHLPLNTDRIQAEWLAARMAEKIDALVWPTLTYGHYPAFTEYAGSSSLSISTFEAFVREIAGQILGSGCPKLLVLNTGISTLAPVDRALARLGGERIRHLWIHEGPRYPRAARQLAEQGHGSHADELETSLMLAMVPHLVDMTRAEASPALIQETPGALTPSDPHSPNYSRSGCYGDPTRATAAKGEALLAAILDDLHEQAAAFMAQGPGEHRSAAAQAVLR</sequence>
<dbReference type="GO" id="GO:0046872">
    <property type="term" value="F:metal ion binding"/>
    <property type="evidence" value="ECO:0007669"/>
    <property type="project" value="UniProtKB-KW"/>
</dbReference>
<evidence type="ECO:0000256" key="2">
    <source>
        <dbReference type="ARBA" id="ARBA00022723"/>
    </source>
</evidence>
<comment type="similarity">
    <text evidence="5">Belongs to the creatininase superfamily.</text>
</comment>
<dbReference type="InterPro" id="IPR003785">
    <property type="entry name" value="Creatininase/forma_Hydrolase"/>
</dbReference>
<reference evidence="7 8" key="1">
    <citation type="submission" date="2014-03" db="EMBL/GenBank/DDBJ databases">
        <title>Bradyrhizobium valentinum sp. nov., isolated from effective nodules of Lupinus mariae-josephae, a lupine endemic of basic-lime soils in Eastern Spain.</title>
        <authorList>
            <person name="Duran D."/>
            <person name="Rey L."/>
            <person name="Navarro A."/>
            <person name="Busquets A."/>
            <person name="Imperial J."/>
            <person name="Ruiz-Argueso T."/>
        </authorList>
    </citation>
    <scope>NUCLEOTIDE SEQUENCE [LARGE SCALE GENOMIC DNA]</scope>
    <source>
        <strain evidence="7 8">PAC68</strain>
    </source>
</reference>
<keyword evidence="8" id="KW-1185">Reference proteome</keyword>
<gene>
    <name evidence="7" type="ORF">CQ12_26030</name>
</gene>
<dbReference type="InterPro" id="IPR024087">
    <property type="entry name" value="Creatininase-like_sf"/>
</dbReference>
<dbReference type="Pfam" id="PF02633">
    <property type="entry name" value="Creatininase"/>
    <property type="match status" value="1"/>
</dbReference>
<keyword evidence="3" id="KW-0378">Hydrolase</keyword>
<dbReference type="RefSeq" id="WP_057837719.1">
    <property type="nucleotide sequence ID" value="NZ_LLXZ01000143.1"/>
</dbReference>
<comment type="caution">
    <text evidence="7">The sequence shown here is derived from an EMBL/GenBank/DDBJ whole genome shotgun (WGS) entry which is preliminary data.</text>
</comment>
<keyword evidence="2" id="KW-0479">Metal-binding</keyword>
<comment type="cofactor">
    <cofactor evidence="1">
        <name>Zn(2+)</name>
        <dbReference type="ChEBI" id="CHEBI:29105"/>
    </cofactor>
</comment>
<dbReference type="Proteomes" id="UP000050863">
    <property type="component" value="Unassembled WGS sequence"/>
</dbReference>
<evidence type="ECO:0000256" key="4">
    <source>
        <dbReference type="ARBA" id="ARBA00022833"/>
    </source>
</evidence>
<dbReference type="SUPFAM" id="SSF102215">
    <property type="entry name" value="Creatininase"/>
    <property type="match status" value="1"/>
</dbReference>
<evidence type="ECO:0000256" key="3">
    <source>
        <dbReference type="ARBA" id="ARBA00022801"/>
    </source>
</evidence>
<keyword evidence="4" id="KW-0862">Zinc</keyword>
<dbReference type="Gene3D" id="3.40.50.10310">
    <property type="entry name" value="Creatininase"/>
    <property type="match status" value="1"/>
</dbReference>
<dbReference type="PANTHER" id="PTHR35005:SF1">
    <property type="entry name" value="2-AMINO-5-FORMYLAMINO-6-RIBOSYLAMINOPYRIMIDIN-4(3H)-ONE 5'-MONOPHOSPHATE DEFORMYLASE"/>
    <property type="match status" value="1"/>
</dbReference>
<evidence type="ECO:0000313" key="8">
    <source>
        <dbReference type="Proteomes" id="UP000050863"/>
    </source>
</evidence>
<evidence type="ECO:0000313" key="7">
    <source>
        <dbReference type="EMBL" id="KRR03486.1"/>
    </source>
</evidence>
<dbReference type="GO" id="GO:0009231">
    <property type="term" value="P:riboflavin biosynthetic process"/>
    <property type="evidence" value="ECO:0007669"/>
    <property type="project" value="TreeGrafter"/>
</dbReference>
<dbReference type="GO" id="GO:0016811">
    <property type="term" value="F:hydrolase activity, acting on carbon-nitrogen (but not peptide) bonds, in linear amides"/>
    <property type="evidence" value="ECO:0007669"/>
    <property type="project" value="TreeGrafter"/>
</dbReference>
<dbReference type="AlphaFoldDB" id="A0A0R3L8G5"/>
<name>A0A0R3L8G5_9BRAD</name>
<feature type="region of interest" description="Disordered" evidence="6">
    <location>
        <begin position="195"/>
        <end position="214"/>
    </location>
</feature>
<evidence type="ECO:0000256" key="1">
    <source>
        <dbReference type="ARBA" id="ARBA00001947"/>
    </source>
</evidence>
<organism evidence="7 8">
    <name type="scientific">Bradyrhizobium jicamae</name>
    <dbReference type="NCBI Taxonomy" id="280332"/>
    <lineage>
        <taxon>Bacteria</taxon>
        <taxon>Pseudomonadati</taxon>
        <taxon>Pseudomonadota</taxon>
        <taxon>Alphaproteobacteria</taxon>
        <taxon>Hyphomicrobiales</taxon>
        <taxon>Nitrobacteraceae</taxon>
        <taxon>Bradyrhizobium</taxon>
    </lineage>
</organism>
<dbReference type="EMBL" id="LLXZ01000143">
    <property type="protein sequence ID" value="KRR03486.1"/>
    <property type="molecule type" value="Genomic_DNA"/>
</dbReference>
<evidence type="ECO:0008006" key="9">
    <source>
        <dbReference type="Google" id="ProtNLM"/>
    </source>
</evidence>